<comment type="caution">
    <text evidence="2">The sequence shown here is derived from an EMBL/GenBank/DDBJ whole genome shotgun (WGS) entry which is preliminary data.</text>
</comment>
<evidence type="ECO:0000256" key="1">
    <source>
        <dbReference type="SAM" id="SignalP"/>
    </source>
</evidence>
<keyword evidence="1" id="KW-0732">Signal</keyword>
<name>A0A9P8Q8G3_WICPI</name>
<dbReference type="AlphaFoldDB" id="A0A9P8Q8G3"/>
<evidence type="ECO:0000313" key="2">
    <source>
        <dbReference type="EMBL" id="KAH3685993.1"/>
    </source>
</evidence>
<organism evidence="2 3">
    <name type="scientific">Wickerhamomyces pijperi</name>
    <name type="common">Yeast</name>
    <name type="synonym">Pichia pijperi</name>
    <dbReference type="NCBI Taxonomy" id="599730"/>
    <lineage>
        <taxon>Eukaryota</taxon>
        <taxon>Fungi</taxon>
        <taxon>Dikarya</taxon>
        <taxon>Ascomycota</taxon>
        <taxon>Saccharomycotina</taxon>
        <taxon>Saccharomycetes</taxon>
        <taxon>Phaffomycetales</taxon>
        <taxon>Wickerhamomycetaceae</taxon>
        <taxon>Wickerhamomyces</taxon>
    </lineage>
</organism>
<feature type="signal peptide" evidence="1">
    <location>
        <begin position="1"/>
        <end position="20"/>
    </location>
</feature>
<reference evidence="2" key="1">
    <citation type="journal article" date="2021" name="Open Biol.">
        <title>Shared evolutionary footprints suggest mitochondrial oxidative damage underlies multiple complex I losses in fungi.</title>
        <authorList>
            <person name="Schikora-Tamarit M.A."/>
            <person name="Marcet-Houben M."/>
            <person name="Nosek J."/>
            <person name="Gabaldon T."/>
        </authorList>
    </citation>
    <scope>NUCLEOTIDE SEQUENCE</scope>
    <source>
        <strain evidence="2">CBS2887</strain>
    </source>
</reference>
<sequence length="122" mass="13134">MDEVTLISSLLLLLLPLTIEEEEEEEEEEGTCLVGDGELLLLICGAGELALSEPLDLPLDAEEEEIVAAAEEEEEPAEGLTDGVEPGHKIPIISTSLEKIFLSLQTLTILIIFSLTLSLTCS</sequence>
<reference evidence="2" key="2">
    <citation type="submission" date="2021-01" db="EMBL/GenBank/DDBJ databases">
        <authorList>
            <person name="Schikora-Tamarit M.A."/>
        </authorList>
    </citation>
    <scope>NUCLEOTIDE SEQUENCE</scope>
    <source>
        <strain evidence="2">CBS2887</strain>
    </source>
</reference>
<dbReference type="Proteomes" id="UP000774326">
    <property type="component" value="Unassembled WGS sequence"/>
</dbReference>
<gene>
    <name evidence="2" type="ORF">WICPIJ_002992</name>
</gene>
<proteinExistence type="predicted"/>
<evidence type="ECO:0000313" key="3">
    <source>
        <dbReference type="Proteomes" id="UP000774326"/>
    </source>
</evidence>
<protein>
    <submittedName>
        <fullName evidence="2">Uncharacterized protein</fullName>
    </submittedName>
</protein>
<accession>A0A9P8Q8G3</accession>
<feature type="chain" id="PRO_5040328824" evidence="1">
    <location>
        <begin position="21"/>
        <end position="122"/>
    </location>
</feature>
<keyword evidence="3" id="KW-1185">Reference proteome</keyword>
<dbReference type="EMBL" id="JAEUBG010001689">
    <property type="protein sequence ID" value="KAH3685993.1"/>
    <property type="molecule type" value="Genomic_DNA"/>
</dbReference>